<dbReference type="Proteomes" id="UP000266841">
    <property type="component" value="Unassembled WGS sequence"/>
</dbReference>
<gene>
    <name evidence="4" type="ORF">THAOC_05754</name>
</gene>
<feature type="non-terminal residue" evidence="4">
    <location>
        <position position="1"/>
    </location>
</feature>
<dbReference type="Gene3D" id="1.10.287.110">
    <property type="entry name" value="DnaJ domain"/>
    <property type="match status" value="1"/>
</dbReference>
<dbReference type="PANTHER" id="PTHR24074">
    <property type="entry name" value="CO-CHAPERONE PROTEIN DJLA"/>
    <property type="match status" value="1"/>
</dbReference>
<comment type="caution">
    <text evidence="4">The sequence shown here is derived from an EMBL/GenBank/DDBJ whole genome shotgun (WGS) entry which is preliminary data.</text>
</comment>
<feature type="compositionally biased region" description="Basic and acidic residues" evidence="2">
    <location>
        <begin position="119"/>
        <end position="128"/>
    </location>
</feature>
<evidence type="ECO:0000313" key="4">
    <source>
        <dbReference type="EMBL" id="EJK72689.1"/>
    </source>
</evidence>
<name>K0T6P7_THAOC</name>
<dbReference type="InterPro" id="IPR050817">
    <property type="entry name" value="DjlA_DnaK_co-chaperone"/>
</dbReference>
<feature type="region of interest" description="Disordered" evidence="2">
    <location>
        <begin position="109"/>
        <end position="128"/>
    </location>
</feature>
<dbReference type="PRINTS" id="PR00625">
    <property type="entry name" value="JDOMAIN"/>
</dbReference>
<evidence type="ECO:0000313" key="5">
    <source>
        <dbReference type="Proteomes" id="UP000266841"/>
    </source>
</evidence>
<dbReference type="InterPro" id="IPR036869">
    <property type="entry name" value="J_dom_sf"/>
</dbReference>
<protein>
    <recommendedName>
        <fullName evidence="3">J domain-containing protein</fullName>
    </recommendedName>
</protein>
<feature type="coiled-coil region" evidence="1">
    <location>
        <begin position="231"/>
        <end position="258"/>
    </location>
</feature>
<evidence type="ECO:0000256" key="2">
    <source>
        <dbReference type="SAM" id="MobiDB-lite"/>
    </source>
</evidence>
<keyword evidence="1" id="KW-0175">Coiled coil</keyword>
<dbReference type="AlphaFoldDB" id="K0T6P7"/>
<dbReference type="OrthoDB" id="10250354at2759"/>
<organism evidence="4 5">
    <name type="scientific">Thalassiosira oceanica</name>
    <name type="common">Marine diatom</name>
    <dbReference type="NCBI Taxonomy" id="159749"/>
    <lineage>
        <taxon>Eukaryota</taxon>
        <taxon>Sar</taxon>
        <taxon>Stramenopiles</taxon>
        <taxon>Ochrophyta</taxon>
        <taxon>Bacillariophyta</taxon>
        <taxon>Coscinodiscophyceae</taxon>
        <taxon>Thalassiosirophycidae</taxon>
        <taxon>Thalassiosirales</taxon>
        <taxon>Thalassiosiraceae</taxon>
        <taxon>Thalassiosira</taxon>
    </lineage>
</organism>
<evidence type="ECO:0000256" key="1">
    <source>
        <dbReference type="SAM" id="Coils"/>
    </source>
</evidence>
<dbReference type="CDD" id="cd06257">
    <property type="entry name" value="DnaJ"/>
    <property type="match status" value="1"/>
</dbReference>
<dbReference type="SMART" id="SM00271">
    <property type="entry name" value="DnaJ"/>
    <property type="match status" value="1"/>
</dbReference>
<dbReference type="PROSITE" id="PS50076">
    <property type="entry name" value="DNAJ_2"/>
    <property type="match status" value="1"/>
</dbReference>
<dbReference type="InterPro" id="IPR001623">
    <property type="entry name" value="DnaJ_domain"/>
</dbReference>
<proteinExistence type="predicted"/>
<sequence>GQAPSAPEKGRIWSDDLVPLVVTMCTGNWEDEGNRKLLRLSPGPLSLVPRSELVLTHHQELELEQTATLTDIKKAYRRLAVIHHPDRNIGREEEATVKQRALNEAYEILSDESSRGGQQRREQRRHESSLSEHLRLLLGYLQRNGWTIVFMLTGSVSSGRRAKPPGEGFGPFGSSRDQCFARLSIEPLGNARTLLRPLFPRSTMSTGTAMDPDRVAVLGSDMRRVRAGQQAAAAERALAAKEKRIARAKVERERKRVRMLSILAPRQVPR</sequence>
<dbReference type="SUPFAM" id="SSF46565">
    <property type="entry name" value="Chaperone J-domain"/>
    <property type="match status" value="1"/>
</dbReference>
<feature type="domain" description="J" evidence="3">
    <location>
        <begin position="56"/>
        <end position="127"/>
    </location>
</feature>
<keyword evidence="5" id="KW-1185">Reference proteome</keyword>
<reference evidence="4 5" key="1">
    <citation type="journal article" date="2012" name="Genome Biol.">
        <title>Genome and low-iron response of an oceanic diatom adapted to chronic iron limitation.</title>
        <authorList>
            <person name="Lommer M."/>
            <person name="Specht M."/>
            <person name="Roy A.S."/>
            <person name="Kraemer L."/>
            <person name="Andreson R."/>
            <person name="Gutowska M.A."/>
            <person name="Wolf J."/>
            <person name="Bergner S.V."/>
            <person name="Schilhabel M.B."/>
            <person name="Klostermeier U.C."/>
            <person name="Beiko R.G."/>
            <person name="Rosenstiel P."/>
            <person name="Hippler M."/>
            <person name="Laroche J."/>
        </authorList>
    </citation>
    <scope>NUCLEOTIDE SEQUENCE [LARGE SCALE GENOMIC DNA]</scope>
    <source>
        <strain evidence="4 5">CCMP1005</strain>
    </source>
</reference>
<accession>K0T6P7</accession>
<dbReference type="Pfam" id="PF00226">
    <property type="entry name" value="DnaJ"/>
    <property type="match status" value="1"/>
</dbReference>
<dbReference type="EMBL" id="AGNL01005471">
    <property type="protein sequence ID" value="EJK72689.1"/>
    <property type="molecule type" value="Genomic_DNA"/>
</dbReference>
<evidence type="ECO:0000259" key="3">
    <source>
        <dbReference type="PROSITE" id="PS50076"/>
    </source>
</evidence>